<sequence>MPYLIRSVALADAPAVTELMNEVDLIEIGRPETDLHIVEADLKHPEADLERNSWLAFDGGRLVAYGLLWDESEGERIDIDQYVLPDHQEAARLLLTSMEARALEKARENGAERAVVHLHLNVRPTLDTELLRARDWNVVRRYHVLRRPLDAAQDVAPEPPAGVRLRPCATEADRVRVHELYQDTFAEHFDHQPRAYRQWLNDIDAEGVDWSLVWIADVEGFGDAGFLLARDDREAMGWIRSLGVRREARGRGVAGLMLRHAFAAFAARGRDSVGLGVDTSNATGAPALYARHGMTVHYAVDTWEAVLRQAYPDAVSQGIGSV</sequence>
<dbReference type="Gene3D" id="3.40.630.30">
    <property type="match status" value="1"/>
</dbReference>
<dbReference type="InterPro" id="IPR000182">
    <property type="entry name" value="GNAT_dom"/>
</dbReference>
<evidence type="ECO:0000256" key="2">
    <source>
        <dbReference type="ARBA" id="ARBA00023315"/>
    </source>
</evidence>
<name>A0ABV9ASI0_9ACTN</name>
<dbReference type="EC" id="2.3.1.-" evidence="4"/>
<keyword evidence="1 4" id="KW-0808">Transferase</keyword>
<reference evidence="5" key="1">
    <citation type="journal article" date="2019" name="Int. J. Syst. Evol. Microbiol.">
        <title>The Global Catalogue of Microorganisms (GCM) 10K type strain sequencing project: providing services to taxonomists for standard genome sequencing and annotation.</title>
        <authorList>
            <consortium name="The Broad Institute Genomics Platform"/>
            <consortium name="The Broad Institute Genome Sequencing Center for Infectious Disease"/>
            <person name="Wu L."/>
            <person name="Ma J."/>
        </authorList>
    </citation>
    <scope>NUCLEOTIDE SEQUENCE [LARGE SCALE GENOMIC DNA]</scope>
    <source>
        <strain evidence="5">CGMCC 4.7177</strain>
    </source>
</reference>
<proteinExistence type="predicted"/>
<feature type="domain" description="N-acetyltransferase" evidence="3">
    <location>
        <begin position="163"/>
        <end position="318"/>
    </location>
</feature>
<gene>
    <name evidence="4" type="ORF">ACFPIH_19365</name>
</gene>
<dbReference type="CDD" id="cd04301">
    <property type="entry name" value="NAT_SF"/>
    <property type="match status" value="2"/>
</dbReference>
<dbReference type="RefSeq" id="WP_381163303.1">
    <property type="nucleotide sequence ID" value="NZ_JBHSFK010000011.1"/>
</dbReference>
<evidence type="ECO:0000313" key="5">
    <source>
        <dbReference type="Proteomes" id="UP001595839"/>
    </source>
</evidence>
<dbReference type="PROSITE" id="PS51186">
    <property type="entry name" value="GNAT"/>
    <property type="match status" value="1"/>
</dbReference>
<organism evidence="4 5">
    <name type="scientific">Streptomyces vulcanius</name>
    <dbReference type="NCBI Taxonomy" id="1441876"/>
    <lineage>
        <taxon>Bacteria</taxon>
        <taxon>Bacillati</taxon>
        <taxon>Actinomycetota</taxon>
        <taxon>Actinomycetes</taxon>
        <taxon>Kitasatosporales</taxon>
        <taxon>Streptomycetaceae</taxon>
        <taxon>Streptomyces</taxon>
    </lineage>
</organism>
<dbReference type="EMBL" id="JBHSFK010000011">
    <property type="protein sequence ID" value="MFC4501665.1"/>
    <property type="molecule type" value="Genomic_DNA"/>
</dbReference>
<protein>
    <submittedName>
        <fullName evidence="4">GNAT family N-acetyltransferase</fullName>
        <ecNumber evidence="4">2.3.1.-</ecNumber>
    </submittedName>
</protein>
<accession>A0ABV9ASI0</accession>
<evidence type="ECO:0000256" key="1">
    <source>
        <dbReference type="ARBA" id="ARBA00022679"/>
    </source>
</evidence>
<dbReference type="SUPFAM" id="SSF55729">
    <property type="entry name" value="Acyl-CoA N-acyltransferases (Nat)"/>
    <property type="match status" value="2"/>
</dbReference>
<evidence type="ECO:0000259" key="3">
    <source>
        <dbReference type="PROSITE" id="PS51186"/>
    </source>
</evidence>
<evidence type="ECO:0000313" key="4">
    <source>
        <dbReference type="EMBL" id="MFC4501665.1"/>
    </source>
</evidence>
<dbReference type="PANTHER" id="PTHR43877">
    <property type="entry name" value="AMINOALKYLPHOSPHONATE N-ACETYLTRANSFERASE-RELATED-RELATED"/>
    <property type="match status" value="1"/>
</dbReference>
<dbReference type="Pfam" id="PF00583">
    <property type="entry name" value="Acetyltransf_1"/>
    <property type="match status" value="1"/>
</dbReference>
<dbReference type="GO" id="GO:0016746">
    <property type="term" value="F:acyltransferase activity"/>
    <property type="evidence" value="ECO:0007669"/>
    <property type="project" value="UniProtKB-KW"/>
</dbReference>
<dbReference type="Proteomes" id="UP001595839">
    <property type="component" value="Unassembled WGS sequence"/>
</dbReference>
<keyword evidence="5" id="KW-1185">Reference proteome</keyword>
<keyword evidence="2 4" id="KW-0012">Acyltransferase</keyword>
<comment type="caution">
    <text evidence="4">The sequence shown here is derived from an EMBL/GenBank/DDBJ whole genome shotgun (WGS) entry which is preliminary data.</text>
</comment>
<dbReference type="InterPro" id="IPR016181">
    <property type="entry name" value="Acyl_CoA_acyltransferase"/>
</dbReference>
<dbReference type="InterPro" id="IPR050832">
    <property type="entry name" value="Bact_Acetyltransf"/>
</dbReference>